<dbReference type="PANTHER" id="PTHR39168:SF1">
    <property type="entry name" value="TRANSCRIPTIONAL REGULATORY PROTEIN"/>
    <property type="match status" value="1"/>
</dbReference>
<proteinExistence type="predicted"/>
<dbReference type="InterPro" id="IPR001845">
    <property type="entry name" value="HTH_ArsR_DNA-bd_dom"/>
</dbReference>
<dbReference type="InterPro" id="IPR052543">
    <property type="entry name" value="HTH_Metal-responsive_Reg"/>
</dbReference>
<sequence>MAPIVWTGPAPVTRQQFGLHRTMTASSPATQPDIGRVAATIGDPTRIRMLLLLMEGRSLTAKELAYGAGVEPATASAHLRRLEADALITSLASGRYKYFGLRSPAVAEMIESLMVVAPEKPADPRRSTVPENLRAARLCYDHLAGQLGTEVSEKLLTRGWLEQLDEAHAAYDVTSEGKRAFAAIGVDVVALRGGRRRFAYGCMDWSERRPHLAGALGAAVAERCIALGWLARQKHSRALEMTELGQRELHAWLRTA</sequence>
<reference evidence="2 3" key="1">
    <citation type="submission" date="2023-07" db="EMBL/GenBank/DDBJ databases">
        <authorList>
            <person name="Peeters C."/>
        </authorList>
    </citation>
    <scope>NUCLEOTIDE SEQUENCE [LARGE SCALE GENOMIC DNA]</scope>
    <source>
        <strain evidence="2 3">LMG 18101</strain>
    </source>
</reference>
<dbReference type="SMART" id="SM00418">
    <property type="entry name" value="HTH_ARSR"/>
    <property type="match status" value="1"/>
</dbReference>
<accession>A0ABM9KAL1</accession>
<dbReference type="PROSITE" id="PS50987">
    <property type="entry name" value="HTH_ARSR_2"/>
    <property type="match status" value="1"/>
</dbReference>
<dbReference type="Gene3D" id="1.10.10.10">
    <property type="entry name" value="Winged helix-like DNA-binding domain superfamily/Winged helix DNA-binding domain"/>
    <property type="match status" value="1"/>
</dbReference>
<dbReference type="SUPFAM" id="SSF46785">
    <property type="entry name" value="Winged helix' DNA-binding domain"/>
    <property type="match status" value="1"/>
</dbReference>
<keyword evidence="3" id="KW-1185">Reference proteome</keyword>
<name>A0ABM9KAL1_9RALS</name>
<dbReference type="Pfam" id="PF12840">
    <property type="entry name" value="HTH_20"/>
    <property type="match status" value="1"/>
</dbReference>
<dbReference type="Proteomes" id="UP001189757">
    <property type="component" value="Unassembled WGS sequence"/>
</dbReference>
<evidence type="ECO:0000313" key="2">
    <source>
        <dbReference type="EMBL" id="CAJ0822089.1"/>
    </source>
</evidence>
<dbReference type="EMBL" id="CATZLL010000020">
    <property type="protein sequence ID" value="CAJ0822089.1"/>
    <property type="molecule type" value="Genomic_DNA"/>
</dbReference>
<comment type="caution">
    <text evidence="2">The sequence shown here is derived from an EMBL/GenBank/DDBJ whole genome shotgun (WGS) entry which is preliminary data.</text>
</comment>
<dbReference type="CDD" id="cd00090">
    <property type="entry name" value="HTH_ARSR"/>
    <property type="match status" value="1"/>
</dbReference>
<feature type="domain" description="HTH arsR-type" evidence="1">
    <location>
        <begin position="26"/>
        <end position="121"/>
    </location>
</feature>
<organism evidence="2 3">
    <name type="scientific">Ralstonia flaminis</name>
    <dbReference type="NCBI Taxonomy" id="3058597"/>
    <lineage>
        <taxon>Bacteria</taxon>
        <taxon>Pseudomonadati</taxon>
        <taxon>Pseudomonadota</taxon>
        <taxon>Betaproteobacteria</taxon>
        <taxon>Burkholderiales</taxon>
        <taxon>Burkholderiaceae</taxon>
        <taxon>Ralstonia</taxon>
    </lineage>
</organism>
<dbReference type="InterPro" id="IPR036388">
    <property type="entry name" value="WH-like_DNA-bd_sf"/>
</dbReference>
<dbReference type="PANTHER" id="PTHR39168">
    <property type="entry name" value="TRANSCRIPTIONAL REGULATOR-RELATED"/>
    <property type="match status" value="1"/>
</dbReference>
<gene>
    <name evidence="2" type="ORF">LMG18101_04846</name>
</gene>
<dbReference type="InterPro" id="IPR011991">
    <property type="entry name" value="ArsR-like_HTH"/>
</dbReference>
<evidence type="ECO:0000313" key="3">
    <source>
        <dbReference type="Proteomes" id="UP001189757"/>
    </source>
</evidence>
<evidence type="ECO:0000259" key="1">
    <source>
        <dbReference type="PROSITE" id="PS50987"/>
    </source>
</evidence>
<protein>
    <recommendedName>
        <fullName evidence="1">HTH arsR-type domain-containing protein</fullName>
    </recommendedName>
</protein>
<dbReference type="InterPro" id="IPR036390">
    <property type="entry name" value="WH_DNA-bd_sf"/>
</dbReference>